<gene>
    <name evidence="2" type="ORF">KIW84_033882</name>
</gene>
<feature type="signal peptide" evidence="1">
    <location>
        <begin position="1"/>
        <end position="17"/>
    </location>
</feature>
<dbReference type="Proteomes" id="UP001058974">
    <property type="component" value="Chromosome 3"/>
</dbReference>
<dbReference type="Gramene" id="Psat03G0388200-T1">
    <property type="protein sequence ID" value="KAI5429055.1"/>
    <property type="gene ID" value="KIW84_033882"/>
</dbReference>
<comment type="caution">
    <text evidence="2">The sequence shown here is derived from an EMBL/GenBank/DDBJ whole genome shotgun (WGS) entry which is preliminary data.</text>
</comment>
<organism evidence="2 3">
    <name type="scientific">Pisum sativum</name>
    <name type="common">Garden pea</name>
    <name type="synonym">Lathyrus oleraceus</name>
    <dbReference type="NCBI Taxonomy" id="3888"/>
    <lineage>
        <taxon>Eukaryota</taxon>
        <taxon>Viridiplantae</taxon>
        <taxon>Streptophyta</taxon>
        <taxon>Embryophyta</taxon>
        <taxon>Tracheophyta</taxon>
        <taxon>Spermatophyta</taxon>
        <taxon>Magnoliopsida</taxon>
        <taxon>eudicotyledons</taxon>
        <taxon>Gunneridae</taxon>
        <taxon>Pentapetalae</taxon>
        <taxon>rosids</taxon>
        <taxon>fabids</taxon>
        <taxon>Fabales</taxon>
        <taxon>Fabaceae</taxon>
        <taxon>Papilionoideae</taxon>
        <taxon>50 kb inversion clade</taxon>
        <taxon>NPAAA clade</taxon>
        <taxon>Hologalegina</taxon>
        <taxon>IRL clade</taxon>
        <taxon>Fabeae</taxon>
        <taxon>Lathyrus</taxon>
    </lineage>
</organism>
<sequence length="124" mass="14027">MIMKILRLLLRNVRVTAFIIQYQATICPIIEVESMLLDHEAKLDRSKKRTLIEPMSVNVTQTTLAPPQVVSQVQTDPSQLMPHNYMPNCTTMPNFADNHGGFCGGRSFGRTRGGRFGGRFKVKY</sequence>
<keyword evidence="3" id="KW-1185">Reference proteome</keyword>
<proteinExistence type="predicted"/>
<keyword evidence="1" id="KW-0732">Signal</keyword>
<dbReference type="AlphaFoldDB" id="A0A9D4Y192"/>
<protein>
    <submittedName>
        <fullName evidence="2">Uncharacterized protein</fullName>
    </submittedName>
</protein>
<dbReference type="EMBL" id="JAMSHJ010000003">
    <property type="protein sequence ID" value="KAI5429055.1"/>
    <property type="molecule type" value="Genomic_DNA"/>
</dbReference>
<accession>A0A9D4Y192</accession>
<evidence type="ECO:0000313" key="3">
    <source>
        <dbReference type="Proteomes" id="UP001058974"/>
    </source>
</evidence>
<reference evidence="2 3" key="1">
    <citation type="journal article" date="2022" name="Nat. Genet.">
        <title>Improved pea reference genome and pan-genome highlight genomic features and evolutionary characteristics.</title>
        <authorList>
            <person name="Yang T."/>
            <person name="Liu R."/>
            <person name="Luo Y."/>
            <person name="Hu S."/>
            <person name="Wang D."/>
            <person name="Wang C."/>
            <person name="Pandey M.K."/>
            <person name="Ge S."/>
            <person name="Xu Q."/>
            <person name="Li N."/>
            <person name="Li G."/>
            <person name="Huang Y."/>
            <person name="Saxena R.K."/>
            <person name="Ji Y."/>
            <person name="Li M."/>
            <person name="Yan X."/>
            <person name="He Y."/>
            <person name="Liu Y."/>
            <person name="Wang X."/>
            <person name="Xiang C."/>
            <person name="Varshney R.K."/>
            <person name="Ding H."/>
            <person name="Gao S."/>
            <person name="Zong X."/>
        </authorList>
    </citation>
    <scope>NUCLEOTIDE SEQUENCE [LARGE SCALE GENOMIC DNA]</scope>
    <source>
        <strain evidence="2 3">cv. Zhongwan 6</strain>
    </source>
</reference>
<feature type="chain" id="PRO_5039346457" evidence="1">
    <location>
        <begin position="18"/>
        <end position="124"/>
    </location>
</feature>
<evidence type="ECO:0000256" key="1">
    <source>
        <dbReference type="SAM" id="SignalP"/>
    </source>
</evidence>
<evidence type="ECO:0000313" key="2">
    <source>
        <dbReference type="EMBL" id="KAI5429055.1"/>
    </source>
</evidence>
<name>A0A9D4Y192_PEA</name>